<dbReference type="Proteomes" id="UP000440716">
    <property type="component" value="Unassembled WGS sequence"/>
</dbReference>
<dbReference type="RefSeq" id="WP_156592972.1">
    <property type="nucleotide sequence ID" value="NZ_WPHU01000013.1"/>
</dbReference>
<organism evidence="1 2">
    <name type="scientific">Agrobacterium vitis</name>
    <name type="common">Rhizobium vitis</name>
    <dbReference type="NCBI Taxonomy" id="373"/>
    <lineage>
        <taxon>Bacteria</taxon>
        <taxon>Pseudomonadati</taxon>
        <taxon>Pseudomonadota</taxon>
        <taxon>Alphaproteobacteria</taxon>
        <taxon>Hyphomicrobiales</taxon>
        <taxon>Rhizobiaceae</taxon>
        <taxon>Rhizobium/Agrobacterium group</taxon>
        <taxon>Agrobacterium</taxon>
    </lineage>
</organism>
<protein>
    <recommendedName>
        <fullName evidence="3">Immunity 49 family protein</fullName>
    </recommendedName>
</protein>
<evidence type="ECO:0000313" key="2">
    <source>
        <dbReference type="Proteomes" id="UP000440716"/>
    </source>
</evidence>
<accession>A0A7K1RMC8</accession>
<evidence type="ECO:0008006" key="3">
    <source>
        <dbReference type="Google" id="ProtNLM"/>
    </source>
</evidence>
<dbReference type="EMBL" id="WPHU01000013">
    <property type="protein sequence ID" value="MVA59175.1"/>
    <property type="molecule type" value="Genomic_DNA"/>
</dbReference>
<dbReference type="AlphaFoldDB" id="A0A7K1RMC8"/>
<proteinExistence type="predicted"/>
<evidence type="ECO:0000313" key="1">
    <source>
        <dbReference type="EMBL" id="MVA59175.1"/>
    </source>
</evidence>
<name>A0A7K1RMC8_AGRVI</name>
<reference evidence="1 2" key="1">
    <citation type="submission" date="2019-12" db="EMBL/GenBank/DDBJ databases">
        <title>Whole-genome sequencing of Allorhizobium vitis.</title>
        <authorList>
            <person name="Gan H.M."/>
            <person name="Szegedi E."/>
            <person name="Burr T."/>
            <person name="Savka M.A."/>
        </authorList>
    </citation>
    <scope>NUCLEOTIDE SEQUENCE [LARGE SCALE GENOMIC DNA]</scope>
    <source>
        <strain evidence="1 2">CG415</strain>
    </source>
</reference>
<sequence>MTQPSELRHDLEKNIPDWLESKKRLIKDKSIEWLKEFNEDQNVTPKIKLIASRYERLALWFRMNYMLSGIGATPDVNLLAFSSRAQITSFLFEIPIYDFHPKNLGRYSFDTFGKLLAQVLATGWKDEAELVARLGFKELNRLMDRGISYGRMSWFMLELTKDWLNADVSLDSDFRQHEVEDLGVWDKLLDGWKEPNERKFDALMSEMADYHLSQSKDAGMSETEWYEFEDMSYWLFPVELLAVLRLREWLGIGNPKLSHSIFSVTPIATLYPSPNWPKDKVLDTAEAKFRSIYPDTPSVADLSRFRREQ</sequence>
<comment type="caution">
    <text evidence="1">The sequence shown here is derived from an EMBL/GenBank/DDBJ whole genome shotgun (WGS) entry which is preliminary data.</text>
</comment>
<gene>
    <name evidence="1" type="ORF">GOZ88_24005</name>
</gene>